<accession>A0AAD4TVA6</accession>
<evidence type="ECO:0000313" key="2">
    <source>
        <dbReference type="EMBL" id="KAI4533416.1"/>
    </source>
</evidence>
<proteinExistence type="predicted"/>
<keyword evidence="3" id="KW-1185">Reference proteome</keyword>
<evidence type="ECO:0000256" key="1">
    <source>
        <dbReference type="SAM" id="MobiDB-lite"/>
    </source>
</evidence>
<comment type="caution">
    <text evidence="2">The sequence shown here is derived from an EMBL/GenBank/DDBJ whole genome shotgun (WGS) entry which is preliminary data.</text>
</comment>
<dbReference type="AlphaFoldDB" id="A0AAD4TVA6"/>
<protein>
    <submittedName>
        <fullName evidence="2">Uncharacterized protein</fullName>
    </submittedName>
</protein>
<reference evidence="2" key="1">
    <citation type="submission" date="2022-03" db="EMBL/GenBank/DDBJ databases">
        <title>Genomic analyses of argali, domestic sheep and their hybrids provide insights into chromosomal evolution, heterosis and genetic basis of agronomic traits.</title>
        <authorList>
            <person name="Li M."/>
        </authorList>
    </citation>
    <scope>NUCLEOTIDE SEQUENCE</scope>
    <source>
        <strain evidence="2">CAU-MHL-2022a</strain>
        <tissue evidence="2">Skin</tissue>
    </source>
</reference>
<sequence>MDITKIKEFFQKYGYSPCAKKNSVEEQEVIDSKPASSECERPEKPDVRDDFLDSAAPKLLFLRSHRIVHNFLILDLSGTSHLPLMAQDDRGALQRDYPTVPADCYHLGYLEEISLSGVTLDTCYGDLEGIMKLDDLTYEIKPLMCSERFEHVVSQIAADTSGTGPAFRPDHKDHIVITRIPLPPEVDVSVAPRVTSRMFATYPSVTSGLVLIYDVRDPTRMNDYNVPNGPYARYHAATFLPYGDPSTAFIFHHDGPSLTQFESELYVLCNSPPGLA</sequence>
<dbReference type="Proteomes" id="UP001214576">
    <property type="component" value="Unassembled WGS sequence"/>
</dbReference>
<organism evidence="2 3">
    <name type="scientific">Ovis ammon polii</name>
    <dbReference type="NCBI Taxonomy" id="230172"/>
    <lineage>
        <taxon>Eukaryota</taxon>
        <taxon>Metazoa</taxon>
        <taxon>Chordata</taxon>
        <taxon>Craniata</taxon>
        <taxon>Vertebrata</taxon>
        <taxon>Euteleostomi</taxon>
        <taxon>Mammalia</taxon>
        <taxon>Eutheria</taxon>
        <taxon>Laurasiatheria</taxon>
        <taxon>Artiodactyla</taxon>
        <taxon>Ruminantia</taxon>
        <taxon>Pecora</taxon>
        <taxon>Bovidae</taxon>
        <taxon>Caprinae</taxon>
        <taxon>Ovis</taxon>
    </lineage>
</organism>
<feature type="region of interest" description="Disordered" evidence="1">
    <location>
        <begin position="26"/>
        <end position="46"/>
    </location>
</feature>
<evidence type="ECO:0000313" key="3">
    <source>
        <dbReference type="Proteomes" id="UP001214576"/>
    </source>
</evidence>
<name>A0AAD4TVA6_OVIAM</name>
<gene>
    <name evidence="2" type="ORF">MG293_016435</name>
</gene>
<dbReference type="EMBL" id="JAKZEL010000020">
    <property type="protein sequence ID" value="KAI4533416.1"/>
    <property type="molecule type" value="Genomic_DNA"/>
</dbReference>